<keyword evidence="3 5" id="KW-1133">Transmembrane helix</keyword>
<keyword evidence="7" id="KW-0560">Oxidoreductase</keyword>
<gene>
    <name evidence="7" type="ORF">PhaeoP88_02621</name>
</gene>
<dbReference type="GO" id="GO:0016491">
    <property type="term" value="F:oxidoreductase activity"/>
    <property type="evidence" value="ECO:0007669"/>
    <property type="project" value="UniProtKB-KW"/>
</dbReference>
<dbReference type="Pfam" id="PF04116">
    <property type="entry name" value="FA_hydroxylase"/>
    <property type="match status" value="1"/>
</dbReference>
<dbReference type="EC" id="1.3.3.-" evidence="7"/>
<accession>A0A2I7KBK4</accession>
<reference evidence="7 8" key="1">
    <citation type="journal article" date="2017" name="Front. Microbiol.">
        <title>Phaeobacter piscinae sp. nov., a species of the Roseobacter group and potential aquaculture probiont.</title>
        <authorList>
            <person name="Sonnenschein E.C."/>
            <person name="Phippen C.B.W."/>
            <person name="Nielsen K.F."/>
            <person name="Mateiu R.V."/>
            <person name="Melchiorsen J."/>
            <person name="Gram L."/>
            <person name="Overmann J."/>
            <person name="Freese H.M."/>
        </authorList>
    </citation>
    <scope>NUCLEOTIDE SEQUENCE [LARGE SCALE GENOMIC DNA]</scope>
    <source>
        <strain evidence="7 8">P88</strain>
    </source>
</reference>
<evidence type="ECO:0000256" key="1">
    <source>
        <dbReference type="ARBA" id="ARBA00004370"/>
    </source>
</evidence>
<name>A0A2I7KBK4_9RHOB</name>
<evidence type="ECO:0000256" key="2">
    <source>
        <dbReference type="ARBA" id="ARBA00022692"/>
    </source>
</evidence>
<dbReference type="GO" id="GO:0016020">
    <property type="term" value="C:membrane"/>
    <property type="evidence" value="ECO:0007669"/>
    <property type="project" value="UniProtKB-SubCell"/>
</dbReference>
<sequence length="347" mass="40553">MFTCGMFCQTGSIPFRAETKLMDKTPLKGWNHVPPVPIKVSPFFTWPPRPLEMVGWIWNSWFLITEKLILVAVAFVSFYWFQPPLAESREFAFGWIAQMYLRNLILMTAVAGGLHLYFYTFTKQGQRLRYDPRPLMKAGRQFTLGGQIRDNMFWTLASGVTVWTAYEVLMFWALANGYAPMLTFAAHPVWFVALFLLIPIWESFYFYWIHRLLHVPFLYKHVHALHHRNINVGPWSGLSMHPVEHLIFLGSVLIHWGVAAHPIHILFHLQYYALTAATTHTGFEGFLVKDKNRLALGTFHHQMHHRYFECNYGSLEIPWDKFFGSFHDGTIGADALIRERRKRLMKS</sequence>
<dbReference type="AlphaFoldDB" id="A0A2I7KBK4"/>
<dbReference type="GO" id="GO:0005506">
    <property type="term" value="F:iron ion binding"/>
    <property type="evidence" value="ECO:0007669"/>
    <property type="project" value="InterPro"/>
</dbReference>
<dbReference type="EMBL" id="CP010725">
    <property type="protein sequence ID" value="AUQ99969.1"/>
    <property type="molecule type" value="Genomic_DNA"/>
</dbReference>
<evidence type="ECO:0000256" key="4">
    <source>
        <dbReference type="ARBA" id="ARBA00023136"/>
    </source>
</evidence>
<keyword evidence="2 5" id="KW-0812">Transmembrane</keyword>
<evidence type="ECO:0000256" key="5">
    <source>
        <dbReference type="SAM" id="Phobius"/>
    </source>
</evidence>
<protein>
    <submittedName>
        <fullName evidence="7">C-5 sterol desaturase</fullName>
        <ecNumber evidence="7">1.3.3.-</ecNumber>
    </submittedName>
</protein>
<feature type="transmembrane region" description="Helical" evidence="5">
    <location>
        <begin position="56"/>
        <end position="80"/>
    </location>
</feature>
<evidence type="ECO:0000313" key="8">
    <source>
        <dbReference type="Proteomes" id="UP000236447"/>
    </source>
</evidence>
<dbReference type="PANTHER" id="PTHR11863">
    <property type="entry name" value="STEROL DESATURASE"/>
    <property type="match status" value="1"/>
</dbReference>
<evidence type="ECO:0000256" key="3">
    <source>
        <dbReference type="ARBA" id="ARBA00022989"/>
    </source>
</evidence>
<feature type="transmembrane region" description="Helical" evidence="5">
    <location>
        <begin position="153"/>
        <end position="175"/>
    </location>
</feature>
<proteinExistence type="predicted"/>
<reference evidence="7 8" key="2">
    <citation type="journal article" date="2017" name="Genome Biol. Evol.">
        <title>Trajectories and Drivers of Genome Evolution in Surface-Associated Marine Phaeobacter.</title>
        <authorList>
            <person name="Freese H.M."/>
            <person name="Sikorski J."/>
            <person name="Bunk B."/>
            <person name="Scheuner C."/>
            <person name="Meier-Kolthoff J.P."/>
            <person name="Sproer C."/>
            <person name="Gram L."/>
            <person name="Overmann J."/>
        </authorList>
    </citation>
    <scope>NUCLEOTIDE SEQUENCE [LARGE SCALE GENOMIC DNA]</scope>
    <source>
        <strain evidence="7 8">P88</strain>
    </source>
</reference>
<organism evidence="7 8">
    <name type="scientific">Phaeobacter inhibens</name>
    <dbReference type="NCBI Taxonomy" id="221822"/>
    <lineage>
        <taxon>Bacteria</taxon>
        <taxon>Pseudomonadati</taxon>
        <taxon>Pseudomonadota</taxon>
        <taxon>Alphaproteobacteria</taxon>
        <taxon>Rhodobacterales</taxon>
        <taxon>Roseobacteraceae</taxon>
        <taxon>Phaeobacter</taxon>
    </lineage>
</organism>
<feature type="domain" description="Fatty acid hydroxylase" evidence="6">
    <location>
        <begin position="196"/>
        <end position="325"/>
    </location>
</feature>
<comment type="subcellular location">
    <subcellularLocation>
        <location evidence="1">Membrane</location>
    </subcellularLocation>
</comment>
<feature type="transmembrane region" description="Helical" evidence="5">
    <location>
        <begin position="187"/>
        <end position="208"/>
    </location>
</feature>
<evidence type="ECO:0000313" key="7">
    <source>
        <dbReference type="EMBL" id="AUQ99969.1"/>
    </source>
</evidence>
<evidence type="ECO:0000259" key="6">
    <source>
        <dbReference type="Pfam" id="PF04116"/>
    </source>
</evidence>
<dbReference type="Proteomes" id="UP000236447">
    <property type="component" value="Chromosome"/>
</dbReference>
<dbReference type="GO" id="GO:0008610">
    <property type="term" value="P:lipid biosynthetic process"/>
    <property type="evidence" value="ECO:0007669"/>
    <property type="project" value="InterPro"/>
</dbReference>
<dbReference type="InterPro" id="IPR050307">
    <property type="entry name" value="Sterol_Desaturase_Related"/>
</dbReference>
<dbReference type="InterPro" id="IPR006694">
    <property type="entry name" value="Fatty_acid_hydroxylase"/>
</dbReference>
<feature type="transmembrane region" description="Helical" evidence="5">
    <location>
        <begin position="100"/>
        <end position="119"/>
    </location>
</feature>
<keyword evidence="4 5" id="KW-0472">Membrane</keyword>